<organism evidence="2 3">
    <name type="scientific">Candidatus Methylumidiphilus alinenensis</name>
    <dbReference type="NCBI Taxonomy" id="2202197"/>
    <lineage>
        <taxon>Bacteria</taxon>
        <taxon>Pseudomonadati</taxon>
        <taxon>Pseudomonadota</taxon>
        <taxon>Gammaproteobacteria</taxon>
        <taxon>Methylococcales</taxon>
        <taxon>Candidatus Methylumidiphilus</taxon>
    </lineage>
</organism>
<sequence>MIEEEVYVAEVEEGAVWVEKTPTAGCSGCATPCASSLASGLFAKKQFRLRVASNFPLHRGDKVLLGIQDDRLARMSFGIYLLPLFSFFIGAITGERLFSTDLAGVLGGLSGLGLCLAGFKFFKLFERDNCQPVVLRKII</sequence>
<feature type="transmembrane region" description="Helical" evidence="1">
    <location>
        <begin position="98"/>
        <end position="119"/>
    </location>
</feature>
<comment type="caution">
    <text evidence="2">The sequence shown here is derived from an EMBL/GenBank/DDBJ whole genome shotgun (WGS) entry which is preliminary data.</text>
</comment>
<reference evidence="2 3" key="1">
    <citation type="journal article" date="2018" name="Aquat. Microb. Ecol.">
        <title>Gammaproteobacterial methanotrophs dominate.</title>
        <authorList>
            <person name="Rissanen A.J."/>
            <person name="Saarenheimo J."/>
            <person name="Tiirola M."/>
            <person name="Peura S."/>
            <person name="Aalto S.L."/>
            <person name="Karvinen A."/>
            <person name="Nykanen H."/>
        </authorList>
    </citation>
    <scope>NUCLEOTIDE SEQUENCE [LARGE SCALE GENOMIC DNA]</scope>
    <source>
        <strain evidence="2">AMbin10</strain>
    </source>
</reference>
<dbReference type="PANTHER" id="PTHR35867">
    <property type="entry name" value="PROTEIN RSEC"/>
    <property type="match status" value="1"/>
</dbReference>
<dbReference type="PIRSF" id="PIRSF004923">
    <property type="entry name" value="RseC"/>
    <property type="match status" value="1"/>
</dbReference>
<evidence type="ECO:0000313" key="3">
    <source>
        <dbReference type="Proteomes" id="UP000249396"/>
    </source>
</evidence>
<dbReference type="Proteomes" id="UP000249396">
    <property type="component" value="Unassembled WGS sequence"/>
</dbReference>
<dbReference type="AlphaFoldDB" id="A0A2W4S2U8"/>
<feature type="transmembrane region" description="Helical" evidence="1">
    <location>
        <begin position="72"/>
        <end position="92"/>
    </location>
</feature>
<dbReference type="PANTHER" id="PTHR35867:SF1">
    <property type="entry name" value="PROTEIN RSEC"/>
    <property type="match status" value="1"/>
</dbReference>
<dbReference type="InterPro" id="IPR026268">
    <property type="entry name" value="RseC"/>
</dbReference>
<keyword evidence="1" id="KW-1133">Transmembrane helix</keyword>
<dbReference type="Pfam" id="PF04246">
    <property type="entry name" value="RseC_MucC"/>
    <property type="match status" value="1"/>
</dbReference>
<keyword evidence="1" id="KW-0472">Membrane</keyword>
<keyword evidence="1" id="KW-0812">Transmembrane</keyword>
<proteinExistence type="predicted"/>
<dbReference type="EMBL" id="QJPH01000559">
    <property type="protein sequence ID" value="PZN70250.1"/>
    <property type="molecule type" value="Genomic_DNA"/>
</dbReference>
<accession>A0A2W4S2U8</accession>
<name>A0A2W4S2U8_9GAMM</name>
<protein>
    <submittedName>
        <fullName evidence="2">Sigma factor regulator MucC</fullName>
    </submittedName>
</protein>
<evidence type="ECO:0000256" key="1">
    <source>
        <dbReference type="SAM" id="Phobius"/>
    </source>
</evidence>
<gene>
    <name evidence="2" type="ORF">DM484_28590</name>
</gene>
<evidence type="ECO:0000313" key="2">
    <source>
        <dbReference type="EMBL" id="PZN70250.1"/>
    </source>
</evidence>
<dbReference type="InterPro" id="IPR007359">
    <property type="entry name" value="SigmaE_reg_RseC_MucC"/>
</dbReference>